<keyword evidence="7 10" id="KW-0472">Membrane</keyword>
<dbReference type="PRINTS" id="PR01806">
    <property type="entry name" value="VIRFACTRMVIN"/>
</dbReference>
<dbReference type="GO" id="GO:0071555">
    <property type="term" value="P:cell wall organization"/>
    <property type="evidence" value="ECO:0007669"/>
    <property type="project" value="UniProtKB-UniRule"/>
</dbReference>
<organism evidence="12 13">
    <name type="scientific">Kushneria avicenniae</name>
    <dbReference type="NCBI Taxonomy" id="402385"/>
    <lineage>
        <taxon>Bacteria</taxon>
        <taxon>Pseudomonadati</taxon>
        <taxon>Pseudomonadota</taxon>
        <taxon>Gammaproteobacteria</taxon>
        <taxon>Oceanospirillales</taxon>
        <taxon>Halomonadaceae</taxon>
        <taxon>Kushneria</taxon>
    </lineage>
</organism>
<keyword evidence="10 11" id="KW-0813">Transport</keyword>
<dbReference type="Pfam" id="PF03023">
    <property type="entry name" value="MurJ"/>
    <property type="match status" value="1"/>
</dbReference>
<dbReference type="STRING" id="402385.SAMN05421848_2710"/>
<dbReference type="PANTHER" id="PTHR47019">
    <property type="entry name" value="LIPID II FLIPPASE MURJ"/>
    <property type="match status" value="1"/>
</dbReference>
<comment type="function">
    <text evidence="8 10 11">Involved in peptidoglycan biosynthesis. Transports lipid-linked peptidoglycan precursors from the inner to the outer leaflet of the cytoplasmic membrane.</text>
</comment>
<evidence type="ECO:0000256" key="10">
    <source>
        <dbReference type="HAMAP-Rule" id="MF_02078"/>
    </source>
</evidence>
<proteinExistence type="inferred from homology"/>
<keyword evidence="10" id="KW-0997">Cell inner membrane</keyword>
<name>A0A1I1LU10_9GAMM</name>
<feature type="transmembrane region" description="Helical" evidence="10">
    <location>
        <begin position="468"/>
        <end position="489"/>
    </location>
</feature>
<keyword evidence="3 10" id="KW-0812">Transmembrane</keyword>
<feature type="transmembrane region" description="Helical" evidence="10">
    <location>
        <begin position="214"/>
        <end position="234"/>
    </location>
</feature>
<keyword evidence="5 10" id="KW-0573">Peptidoglycan synthesis</keyword>
<evidence type="ECO:0000256" key="3">
    <source>
        <dbReference type="ARBA" id="ARBA00022692"/>
    </source>
</evidence>
<feature type="transmembrane region" description="Helical" evidence="10">
    <location>
        <begin position="380"/>
        <end position="400"/>
    </location>
</feature>
<dbReference type="NCBIfam" id="TIGR01695">
    <property type="entry name" value="murJ_mviN"/>
    <property type="match status" value="1"/>
</dbReference>
<protein>
    <recommendedName>
        <fullName evidence="10">Probable lipid II flippase MurJ</fullName>
    </recommendedName>
</protein>
<accession>A0A1I1LU10</accession>
<feature type="transmembrane region" description="Helical" evidence="10">
    <location>
        <begin position="504"/>
        <end position="527"/>
    </location>
</feature>
<keyword evidence="13" id="KW-1185">Reference proteome</keyword>
<feature type="transmembrane region" description="Helical" evidence="10">
    <location>
        <begin position="108"/>
        <end position="139"/>
    </location>
</feature>
<keyword evidence="6 10" id="KW-1133">Transmembrane helix</keyword>
<keyword evidence="4 10" id="KW-0133">Cell shape</keyword>
<feature type="transmembrane region" description="Helical" evidence="10">
    <location>
        <begin position="159"/>
        <end position="180"/>
    </location>
</feature>
<dbReference type="EMBL" id="FOLY01000005">
    <property type="protein sequence ID" value="SFC76614.1"/>
    <property type="molecule type" value="Genomic_DNA"/>
</dbReference>
<evidence type="ECO:0000313" key="13">
    <source>
        <dbReference type="Proteomes" id="UP000199046"/>
    </source>
</evidence>
<dbReference type="OrthoDB" id="9816572at2"/>
<comment type="similarity">
    <text evidence="9 10 11">Belongs to the MurJ/MviN family.</text>
</comment>
<dbReference type="InterPro" id="IPR004268">
    <property type="entry name" value="MurJ"/>
</dbReference>
<keyword evidence="10 11" id="KW-0961">Cell wall biogenesis/degradation</keyword>
<dbReference type="GO" id="GO:0034204">
    <property type="term" value="P:lipid translocation"/>
    <property type="evidence" value="ECO:0007669"/>
    <property type="project" value="TreeGrafter"/>
</dbReference>
<evidence type="ECO:0000256" key="6">
    <source>
        <dbReference type="ARBA" id="ARBA00022989"/>
    </source>
</evidence>
<dbReference type="GO" id="GO:0008360">
    <property type="term" value="P:regulation of cell shape"/>
    <property type="evidence" value="ECO:0007669"/>
    <property type="project" value="UniProtKB-UniRule"/>
</dbReference>
<evidence type="ECO:0000256" key="7">
    <source>
        <dbReference type="ARBA" id="ARBA00023136"/>
    </source>
</evidence>
<evidence type="ECO:0000313" key="12">
    <source>
        <dbReference type="EMBL" id="SFC76614.1"/>
    </source>
</evidence>
<dbReference type="UniPathway" id="UPA00219"/>
<dbReference type="AlphaFoldDB" id="A0A1I1LU10"/>
<evidence type="ECO:0000256" key="9">
    <source>
        <dbReference type="ARBA" id="ARBA00061532"/>
    </source>
</evidence>
<feature type="transmembrane region" description="Helical" evidence="10">
    <location>
        <begin position="300"/>
        <end position="318"/>
    </location>
</feature>
<feature type="transmembrane region" description="Helical" evidence="10">
    <location>
        <begin position="437"/>
        <end position="456"/>
    </location>
</feature>
<dbReference type="Proteomes" id="UP000199046">
    <property type="component" value="Unassembled WGS sequence"/>
</dbReference>
<evidence type="ECO:0000256" key="1">
    <source>
        <dbReference type="ARBA" id="ARBA00004651"/>
    </source>
</evidence>
<feature type="transmembrane region" description="Helical" evidence="10">
    <location>
        <begin position="187"/>
        <end position="208"/>
    </location>
</feature>
<sequence length="536" mass="58052">MRRIKGRFGSGRQSIVSAEASSGKGAGLLRSGMVVGVMTMLSRVLGLARDVVVATFFGAGSGADAFFIAFRIPNFLRRLFAEGAFNQAFVPVLSEYASQRERKEVRELLDATAGTLAVVLLGITVLAVLCSPWLVWVFAPGFHDDGHGKLALTAEMLRLTFPYLLLISLTAFSGSVLNSYGRFAVPAFTPVLLNLSMIGAALWLAPLLDVPVMALAWGVLIAGIAQLLFQIPFLMRLGLLPRLKPNFRHTGVRRILRLMGPAMFGVSVSQINLLLDTVLASVLVGGSVSWLYYSDRLVELPLGVFGIAIGTVILPALSRQHASDDPGHFARMIDWGLRAVLLIGLPAALALIVLAEPLLITLFHYGAMTDHDIAMSARSLRAYAVGLVAFMLIKVLAPGYYARQDTKTPVKIGIIAMVANMAFNLILMWPLAHAGLALATAMSAWLNALLLGRGLLHRQVLQFQPGWGRFALQLLVGCALLAGGLWWLTPGWQQWLSWGIEQRLAVLMGLIVAALAVYFAWLGVAGVRVRHFKLRG</sequence>
<dbReference type="HAMAP" id="MF_02078">
    <property type="entry name" value="MurJ_MviN"/>
    <property type="match status" value="1"/>
</dbReference>
<dbReference type="InterPro" id="IPR051050">
    <property type="entry name" value="Lipid_II_flippase_MurJ/MviN"/>
</dbReference>
<evidence type="ECO:0000256" key="2">
    <source>
        <dbReference type="ARBA" id="ARBA00022475"/>
    </source>
</evidence>
<dbReference type="GO" id="GO:0009252">
    <property type="term" value="P:peptidoglycan biosynthetic process"/>
    <property type="evidence" value="ECO:0007669"/>
    <property type="project" value="UniProtKB-UniRule"/>
</dbReference>
<dbReference type="GO" id="GO:0005886">
    <property type="term" value="C:plasma membrane"/>
    <property type="evidence" value="ECO:0007669"/>
    <property type="project" value="UniProtKB-SubCell"/>
</dbReference>
<evidence type="ECO:0000256" key="4">
    <source>
        <dbReference type="ARBA" id="ARBA00022960"/>
    </source>
</evidence>
<evidence type="ECO:0000256" key="8">
    <source>
        <dbReference type="ARBA" id="ARBA00060041"/>
    </source>
</evidence>
<feature type="transmembrane region" description="Helical" evidence="10">
    <location>
        <begin position="339"/>
        <end position="360"/>
    </location>
</feature>
<comment type="subcellular location">
    <subcellularLocation>
        <location evidence="10">Cell inner membrane</location>
        <topology evidence="10">Multi-pass membrane protein</topology>
    </subcellularLocation>
    <subcellularLocation>
        <location evidence="1">Cell membrane</location>
        <topology evidence="1">Multi-pass membrane protein</topology>
    </subcellularLocation>
</comment>
<dbReference type="RefSeq" id="WP_090135057.1">
    <property type="nucleotide sequence ID" value="NZ_FOLY01000005.1"/>
</dbReference>
<comment type="pathway">
    <text evidence="10">Cell wall biogenesis; peptidoglycan biosynthesis.</text>
</comment>
<reference evidence="13" key="1">
    <citation type="submission" date="2016-10" db="EMBL/GenBank/DDBJ databases">
        <authorList>
            <person name="Varghese N."/>
            <person name="Submissions S."/>
        </authorList>
    </citation>
    <scope>NUCLEOTIDE SEQUENCE [LARGE SCALE GENOMIC DNA]</scope>
    <source>
        <strain evidence="13">DSM 23439</strain>
    </source>
</reference>
<dbReference type="PIRSF" id="PIRSF002869">
    <property type="entry name" value="MviN"/>
    <property type="match status" value="1"/>
</dbReference>
<feature type="transmembrane region" description="Helical" evidence="10">
    <location>
        <begin position="412"/>
        <end position="431"/>
    </location>
</feature>
<gene>
    <name evidence="10" type="primary">murJ</name>
    <name evidence="12" type="ORF">SAMN05421848_2710</name>
</gene>
<dbReference type="GO" id="GO:0015648">
    <property type="term" value="F:lipid-linked peptidoglycan transporter activity"/>
    <property type="evidence" value="ECO:0007669"/>
    <property type="project" value="UniProtKB-UniRule"/>
</dbReference>
<keyword evidence="2 10" id="KW-1003">Cell membrane</keyword>
<evidence type="ECO:0000256" key="11">
    <source>
        <dbReference type="PIRNR" id="PIRNR002869"/>
    </source>
</evidence>
<dbReference type="PANTHER" id="PTHR47019:SF1">
    <property type="entry name" value="LIPID II FLIPPASE MURJ"/>
    <property type="match status" value="1"/>
</dbReference>
<dbReference type="CDD" id="cd13123">
    <property type="entry name" value="MATE_MurJ_like"/>
    <property type="match status" value="1"/>
</dbReference>
<evidence type="ECO:0000256" key="5">
    <source>
        <dbReference type="ARBA" id="ARBA00022984"/>
    </source>
</evidence>
<feature type="transmembrane region" description="Helical" evidence="10">
    <location>
        <begin position="255"/>
        <end position="280"/>
    </location>
</feature>